<evidence type="ECO:0000313" key="1">
    <source>
        <dbReference type="EMBL" id="ADF83435.1"/>
    </source>
</evidence>
<protein>
    <submittedName>
        <fullName evidence="1">Putative holliday junction resolvase</fullName>
    </submittedName>
</protein>
<dbReference type="GO" id="GO:0006310">
    <property type="term" value="P:DNA recombination"/>
    <property type="evidence" value="ECO:0007669"/>
    <property type="project" value="InterPro"/>
</dbReference>
<dbReference type="Proteomes" id="UP000002375">
    <property type="component" value="Segment"/>
</dbReference>
<name>D6PSU4_9CAUD</name>
<dbReference type="SUPFAM" id="SSF103084">
    <property type="entry name" value="Holliday junction resolvase RusA"/>
    <property type="match status" value="1"/>
</dbReference>
<dbReference type="OrthoDB" id="15184at10239"/>
<dbReference type="InterPro" id="IPR036614">
    <property type="entry name" value="RusA-like_sf"/>
</dbReference>
<dbReference type="GO" id="GO:0000287">
    <property type="term" value="F:magnesium ion binding"/>
    <property type="evidence" value="ECO:0007669"/>
    <property type="project" value="InterPro"/>
</dbReference>
<accession>D6PSU4</accession>
<dbReference type="GeneID" id="26040508"/>
<dbReference type="KEGG" id="vg:26040508"/>
<dbReference type="GO" id="GO:0006281">
    <property type="term" value="P:DNA repair"/>
    <property type="evidence" value="ECO:0007669"/>
    <property type="project" value="InterPro"/>
</dbReference>
<evidence type="ECO:0000313" key="2">
    <source>
        <dbReference type="Proteomes" id="UP000002375"/>
    </source>
</evidence>
<sequence>MTVKYPNGGHVRVDPLKSPSDGGELVIAGRKLTTLEMAPLLSEVRVVLAHLVIHGEPVPAGRPRFTRTGHAFDPKRSRDYKKLVSEAAALQYHGELLHGIPLKVDVKVYRHVQSSVSKAERERRLSSEHRPIVKPDASNYLKLIEDALTGIVWEDDNLVTDVSCHKYYSDDPRIEVTVANAS</sequence>
<dbReference type="InterPro" id="IPR008822">
    <property type="entry name" value="Endonuclease_RusA-like"/>
</dbReference>
<organism evidence="1 2">
    <name type="scientific">Lactobacillus phage LBR48</name>
    <dbReference type="NCBI Taxonomy" id="755164"/>
    <lineage>
        <taxon>Viruses</taxon>
        <taxon>Duplodnaviria</taxon>
        <taxon>Heunggongvirae</taxon>
        <taxon>Uroviricota</taxon>
        <taxon>Caudoviricetes</taxon>
        <taxon>Anamdongvirus</taxon>
        <taxon>Anamdongvirus LBR48</taxon>
    </lineage>
</organism>
<dbReference type="RefSeq" id="YP_009168560.1">
    <property type="nucleotide sequence ID" value="NC_027990.1"/>
</dbReference>
<dbReference type="Gene3D" id="3.30.1330.70">
    <property type="entry name" value="Holliday junction resolvase RusA"/>
    <property type="match status" value="1"/>
</dbReference>
<reference evidence="1 2" key="1">
    <citation type="journal article" date="2011" name="Arch. Virol.">
        <title>Complete nucleotide sequence of the temperate bacteriophage LBR48, a new member of the family Myoviridae.</title>
        <authorList>
            <person name="Jang S.H."/>
            <person name="Yoon B.H."/>
            <person name="Chang H.I."/>
        </authorList>
    </citation>
    <scope>NUCLEOTIDE SEQUENCE [LARGE SCALE GENOMIC DNA]</scope>
</reference>
<proteinExistence type="predicted"/>
<dbReference type="EMBL" id="GU967410">
    <property type="protein sequence ID" value="ADF83435.1"/>
    <property type="molecule type" value="Genomic_DNA"/>
</dbReference>
<dbReference type="Pfam" id="PF05866">
    <property type="entry name" value="RusA"/>
    <property type="match status" value="1"/>
</dbReference>
<keyword evidence="2" id="KW-1185">Reference proteome</keyword>